<gene>
    <name evidence="1" type="ORF">PBS001_LOCUS8982</name>
</gene>
<proteinExistence type="predicted"/>
<dbReference type="EMBL" id="CAKLCB010000390">
    <property type="protein sequence ID" value="CAH0522555.1"/>
    <property type="molecule type" value="Genomic_DNA"/>
</dbReference>
<sequence>MGCAGQTRQNLKREVKVEKEAQLEIRLQVLRMMDMSDGSLRDLDVANSGDVVLELRKSLYGLKQVGRLWSQILHERLTDAGFVRMTKTPIGDECYEVLTDEAELLGTTSTSGSPTIKAFQAFMGSLLWVARCTRPDVALSVNKATKQTPAPRLHG</sequence>
<evidence type="ECO:0000313" key="1">
    <source>
        <dbReference type="EMBL" id="CAH0522555.1"/>
    </source>
</evidence>
<organism evidence="1 2">
    <name type="scientific">Peronospora belbahrii</name>
    <dbReference type="NCBI Taxonomy" id="622444"/>
    <lineage>
        <taxon>Eukaryota</taxon>
        <taxon>Sar</taxon>
        <taxon>Stramenopiles</taxon>
        <taxon>Oomycota</taxon>
        <taxon>Peronosporomycetes</taxon>
        <taxon>Peronosporales</taxon>
        <taxon>Peronosporaceae</taxon>
        <taxon>Peronospora</taxon>
    </lineage>
</organism>
<evidence type="ECO:0000313" key="2">
    <source>
        <dbReference type="Proteomes" id="UP001158986"/>
    </source>
</evidence>
<reference evidence="1 2" key="1">
    <citation type="submission" date="2021-11" db="EMBL/GenBank/DDBJ databases">
        <authorList>
            <person name="Islam A."/>
            <person name="Islam S."/>
            <person name="Flora M.S."/>
            <person name="Rahman M."/>
            <person name="Ziaur R.M."/>
            <person name="Epstein J.H."/>
            <person name="Hassan M."/>
            <person name="Klassen M."/>
            <person name="Woodard K."/>
            <person name="Webb A."/>
            <person name="Webby R.J."/>
            <person name="El Zowalaty M.E."/>
        </authorList>
    </citation>
    <scope>NUCLEOTIDE SEQUENCE [LARGE SCALE GENOMIC DNA]</scope>
    <source>
        <strain evidence="1">Pbs1</strain>
    </source>
</reference>
<protein>
    <recommendedName>
        <fullName evidence="3">Reverse transcriptase Ty1/copia-type domain-containing protein</fullName>
    </recommendedName>
</protein>
<keyword evidence="2" id="KW-1185">Reference proteome</keyword>
<evidence type="ECO:0008006" key="3">
    <source>
        <dbReference type="Google" id="ProtNLM"/>
    </source>
</evidence>
<comment type="caution">
    <text evidence="1">The sequence shown here is derived from an EMBL/GenBank/DDBJ whole genome shotgun (WGS) entry which is preliminary data.</text>
</comment>
<dbReference type="Proteomes" id="UP001158986">
    <property type="component" value="Unassembled WGS sequence"/>
</dbReference>
<accession>A0ABN8DB04</accession>
<name>A0ABN8DB04_9STRA</name>